<reference evidence="5" key="1">
    <citation type="submission" date="2019-08" db="EMBL/GenBank/DDBJ databases">
        <title>Arthrobacter sp. nov., isolated from plateau pika and Tibetan wild ass.</title>
        <authorList>
            <person name="Ge Y."/>
        </authorList>
    </citation>
    <scope>NUCLEOTIDE SEQUENCE [LARGE SCALE GENOMIC DNA]</scope>
    <source>
        <strain evidence="5">HF-4214</strain>
    </source>
</reference>
<keyword evidence="3" id="KW-0326">Glycosidase</keyword>
<dbReference type="SMART" id="SM00641">
    <property type="entry name" value="Glyco_25"/>
    <property type="match status" value="1"/>
</dbReference>
<dbReference type="EMBL" id="VTFY01000008">
    <property type="protein sequence ID" value="MRX82945.1"/>
    <property type="molecule type" value="Genomic_DNA"/>
</dbReference>
<dbReference type="Proteomes" id="UP000438093">
    <property type="component" value="Unassembled WGS sequence"/>
</dbReference>
<protein>
    <recommendedName>
        <fullName evidence="6">Glycoside hydrolase</fullName>
    </recommendedName>
</protein>
<dbReference type="RefSeq" id="WP_154333777.1">
    <property type="nucleotide sequence ID" value="NZ_VTFY01000008.1"/>
</dbReference>
<accession>A0A6N7RNM0</accession>
<evidence type="ECO:0000256" key="3">
    <source>
        <dbReference type="ARBA" id="ARBA00023295"/>
    </source>
</evidence>
<organism evidence="4 5">
    <name type="scientific">Eggerthella guodeyinii</name>
    <dbReference type="NCBI Taxonomy" id="2690837"/>
    <lineage>
        <taxon>Bacteria</taxon>
        <taxon>Bacillati</taxon>
        <taxon>Actinomycetota</taxon>
        <taxon>Coriobacteriia</taxon>
        <taxon>Eggerthellales</taxon>
        <taxon>Eggerthellaceae</taxon>
        <taxon>Eggerthella</taxon>
    </lineage>
</organism>
<comment type="similarity">
    <text evidence="1">Belongs to the glycosyl hydrolase 25 family.</text>
</comment>
<dbReference type="PANTHER" id="PTHR34135">
    <property type="entry name" value="LYSOZYME"/>
    <property type="match status" value="1"/>
</dbReference>
<evidence type="ECO:0000313" key="5">
    <source>
        <dbReference type="Proteomes" id="UP000438093"/>
    </source>
</evidence>
<comment type="caution">
    <text evidence="4">The sequence shown here is derived from an EMBL/GenBank/DDBJ whole genome shotgun (WGS) entry which is preliminary data.</text>
</comment>
<evidence type="ECO:0000256" key="2">
    <source>
        <dbReference type="ARBA" id="ARBA00022801"/>
    </source>
</evidence>
<dbReference type="GO" id="GO:0016052">
    <property type="term" value="P:carbohydrate catabolic process"/>
    <property type="evidence" value="ECO:0007669"/>
    <property type="project" value="TreeGrafter"/>
</dbReference>
<keyword evidence="2" id="KW-0378">Hydrolase</keyword>
<name>A0A6N7RNM0_9ACTN</name>
<dbReference type="GO" id="GO:0003796">
    <property type="term" value="F:lysozyme activity"/>
    <property type="evidence" value="ECO:0007669"/>
    <property type="project" value="InterPro"/>
</dbReference>
<gene>
    <name evidence="4" type="ORF">GJG86_10620</name>
</gene>
<dbReference type="PROSITE" id="PS51904">
    <property type="entry name" value="GLYCOSYL_HYDROL_F25_2"/>
    <property type="match status" value="1"/>
</dbReference>
<dbReference type="GO" id="GO:0009253">
    <property type="term" value="P:peptidoglycan catabolic process"/>
    <property type="evidence" value="ECO:0007669"/>
    <property type="project" value="InterPro"/>
</dbReference>
<dbReference type="GO" id="GO:0016998">
    <property type="term" value="P:cell wall macromolecule catabolic process"/>
    <property type="evidence" value="ECO:0007669"/>
    <property type="project" value="InterPro"/>
</dbReference>
<dbReference type="InterPro" id="IPR002053">
    <property type="entry name" value="Glyco_hydro_25"/>
</dbReference>
<keyword evidence="5" id="KW-1185">Reference proteome</keyword>
<evidence type="ECO:0000313" key="4">
    <source>
        <dbReference type="EMBL" id="MRX82945.1"/>
    </source>
</evidence>
<proteinExistence type="inferred from homology"/>
<dbReference type="SUPFAM" id="SSF51445">
    <property type="entry name" value="(Trans)glycosidases"/>
    <property type="match status" value="1"/>
</dbReference>
<dbReference type="InterPro" id="IPR017853">
    <property type="entry name" value="GH"/>
</dbReference>
<evidence type="ECO:0008006" key="6">
    <source>
        <dbReference type="Google" id="ProtNLM"/>
    </source>
</evidence>
<dbReference type="Pfam" id="PF01183">
    <property type="entry name" value="Glyco_hydro_25"/>
    <property type="match status" value="1"/>
</dbReference>
<dbReference type="Gene3D" id="3.20.20.80">
    <property type="entry name" value="Glycosidases"/>
    <property type="match status" value="1"/>
</dbReference>
<dbReference type="PANTHER" id="PTHR34135:SF2">
    <property type="entry name" value="LYSOZYME"/>
    <property type="match status" value="1"/>
</dbReference>
<dbReference type="InterPro" id="IPR018077">
    <property type="entry name" value="Glyco_hydro_fam25_subgr"/>
</dbReference>
<evidence type="ECO:0000256" key="1">
    <source>
        <dbReference type="ARBA" id="ARBA00010646"/>
    </source>
</evidence>
<sequence length="218" mass="23996">MALDGIDVSSNQPAEICRMVSYDFAIVKATGNPPGHAWDYVNPFWQRQIDDALAATGCGGLYHFTHGLDANAEADFFIDQVKDYIGRVLLAIDYEGGAVKRGRAWLQELIVRIQNRAGVAPVVYASSSVIKEQGLAELCRDRGCALWSANYWRGYEAIVGYDRGGCRMDVAASVMWQYTSSGRLDGYDGNLDLDVFFGDAGDWAALCSRNESVSRRAE</sequence>
<dbReference type="AlphaFoldDB" id="A0A6N7RNM0"/>